<reference evidence="7 8" key="1">
    <citation type="journal article" date="2018" name="Genome Biol. Evol.">
        <title>Multiple Roots of Fruiting Body Formation in Amoebozoa.</title>
        <authorList>
            <person name="Hillmann F."/>
            <person name="Forbes G."/>
            <person name="Novohradska S."/>
            <person name="Ferling I."/>
            <person name="Riege K."/>
            <person name="Groth M."/>
            <person name="Westermann M."/>
            <person name="Marz M."/>
            <person name="Spaller T."/>
            <person name="Winckler T."/>
            <person name="Schaap P."/>
            <person name="Glockner G."/>
        </authorList>
    </citation>
    <scope>NUCLEOTIDE SEQUENCE [LARGE SCALE GENOMIC DNA]</scope>
    <source>
        <strain evidence="7 8">Jena</strain>
    </source>
</reference>
<evidence type="ECO:0000313" key="8">
    <source>
        <dbReference type="Proteomes" id="UP000241769"/>
    </source>
</evidence>
<feature type="domain" description="Dynamin-type G" evidence="6">
    <location>
        <begin position="23"/>
        <end position="300"/>
    </location>
</feature>
<evidence type="ECO:0000256" key="3">
    <source>
        <dbReference type="RuleBase" id="RU003932"/>
    </source>
</evidence>
<feature type="domain" description="GED" evidence="5">
    <location>
        <begin position="627"/>
        <end position="718"/>
    </location>
</feature>
<keyword evidence="1 3" id="KW-0547">Nucleotide-binding</keyword>
<organism evidence="7 8">
    <name type="scientific">Planoprotostelium fungivorum</name>
    <dbReference type="NCBI Taxonomy" id="1890364"/>
    <lineage>
        <taxon>Eukaryota</taxon>
        <taxon>Amoebozoa</taxon>
        <taxon>Evosea</taxon>
        <taxon>Variosea</taxon>
        <taxon>Cavosteliida</taxon>
        <taxon>Cavosteliaceae</taxon>
        <taxon>Planoprotostelium</taxon>
    </lineage>
</organism>
<dbReference type="SMART" id="SM00302">
    <property type="entry name" value="GED"/>
    <property type="match status" value="1"/>
</dbReference>
<dbReference type="PROSITE" id="PS00410">
    <property type="entry name" value="G_DYNAMIN_1"/>
    <property type="match status" value="1"/>
</dbReference>
<dbReference type="Pfam" id="PF01031">
    <property type="entry name" value="Dynamin_M"/>
    <property type="match status" value="1"/>
</dbReference>
<evidence type="ECO:0000256" key="2">
    <source>
        <dbReference type="ARBA" id="ARBA00023134"/>
    </source>
</evidence>
<gene>
    <name evidence="7" type="ORF">PROFUN_10107</name>
</gene>
<feature type="region of interest" description="Disordered" evidence="4">
    <location>
        <begin position="515"/>
        <end position="534"/>
    </location>
</feature>
<dbReference type="FunFam" id="3.40.50.300:FF:000383">
    <property type="entry name" value="Dynamin-like gtpase dnm1"/>
    <property type="match status" value="1"/>
</dbReference>
<dbReference type="SMART" id="SM00053">
    <property type="entry name" value="DYNc"/>
    <property type="match status" value="1"/>
</dbReference>
<dbReference type="PANTHER" id="PTHR11566">
    <property type="entry name" value="DYNAMIN"/>
    <property type="match status" value="1"/>
</dbReference>
<dbReference type="GO" id="GO:0003924">
    <property type="term" value="F:GTPase activity"/>
    <property type="evidence" value="ECO:0007669"/>
    <property type="project" value="InterPro"/>
</dbReference>
<proteinExistence type="inferred from homology"/>
<dbReference type="Pfam" id="PF00350">
    <property type="entry name" value="Dynamin_N"/>
    <property type="match status" value="1"/>
</dbReference>
<dbReference type="GO" id="GO:0005525">
    <property type="term" value="F:GTP binding"/>
    <property type="evidence" value="ECO:0007669"/>
    <property type="project" value="UniProtKB-KW"/>
</dbReference>
<evidence type="ECO:0000313" key="7">
    <source>
        <dbReference type="EMBL" id="PRP82407.1"/>
    </source>
</evidence>
<dbReference type="CDD" id="cd08771">
    <property type="entry name" value="DLP_1"/>
    <property type="match status" value="1"/>
</dbReference>
<dbReference type="EMBL" id="MDYQ01000103">
    <property type="protein sequence ID" value="PRP82407.1"/>
    <property type="molecule type" value="Genomic_DNA"/>
</dbReference>
<dbReference type="Pfam" id="PF02212">
    <property type="entry name" value="GED"/>
    <property type="match status" value="1"/>
</dbReference>
<accession>A0A2P6NEM0</accession>
<dbReference type="InterPro" id="IPR000375">
    <property type="entry name" value="Dynamin_stalk"/>
</dbReference>
<dbReference type="InterPro" id="IPR027417">
    <property type="entry name" value="P-loop_NTPase"/>
</dbReference>
<dbReference type="InterPro" id="IPR003130">
    <property type="entry name" value="GED"/>
</dbReference>
<dbReference type="InterPro" id="IPR001401">
    <property type="entry name" value="Dynamin_GTPase"/>
</dbReference>
<dbReference type="InterPro" id="IPR022812">
    <property type="entry name" value="Dynamin"/>
</dbReference>
<evidence type="ECO:0000259" key="5">
    <source>
        <dbReference type="PROSITE" id="PS51388"/>
    </source>
</evidence>
<dbReference type="PROSITE" id="PS51718">
    <property type="entry name" value="G_DYNAMIN_2"/>
    <property type="match status" value="1"/>
</dbReference>
<dbReference type="InParanoid" id="A0A2P6NEM0"/>
<feature type="compositionally biased region" description="Low complexity" evidence="4">
    <location>
        <begin position="515"/>
        <end position="531"/>
    </location>
</feature>
<dbReference type="OrthoDB" id="5061070at2759"/>
<dbReference type="GO" id="GO:0005874">
    <property type="term" value="C:microtubule"/>
    <property type="evidence" value="ECO:0007669"/>
    <property type="project" value="TreeGrafter"/>
</dbReference>
<dbReference type="Gene3D" id="1.20.120.1240">
    <property type="entry name" value="Dynamin, middle domain"/>
    <property type="match status" value="1"/>
</dbReference>
<dbReference type="PROSITE" id="PS51388">
    <property type="entry name" value="GED"/>
    <property type="match status" value="1"/>
</dbReference>
<dbReference type="PANTHER" id="PTHR11566:SF21">
    <property type="entry name" value="DYNAMIN RELATED PROTEIN 1, ISOFORM A"/>
    <property type="match status" value="1"/>
</dbReference>
<feature type="region of interest" description="Disordered" evidence="4">
    <location>
        <begin position="541"/>
        <end position="562"/>
    </location>
</feature>
<comment type="caution">
    <text evidence="7">The sequence shown here is derived from an EMBL/GenBank/DDBJ whole genome shotgun (WGS) entry which is preliminary data.</text>
</comment>
<evidence type="ECO:0000259" key="6">
    <source>
        <dbReference type="PROSITE" id="PS51718"/>
    </source>
</evidence>
<dbReference type="SUPFAM" id="SSF52540">
    <property type="entry name" value="P-loop containing nucleoside triphosphate hydrolases"/>
    <property type="match status" value="1"/>
</dbReference>
<dbReference type="InterPro" id="IPR019762">
    <property type="entry name" value="Dynamin_GTPase_CS"/>
</dbReference>
<dbReference type="Gene3D" id="3.40.50.300">
    <property type="entry name" value="P-loop containing nucleotide triphosphate hydrolases"/>
    <property type="match status" value="1"/>
</dbReference>
<keyword evidence="2 3" id="KW-0342">GTP-binding</keyword>
<dbReference type="PRINTS" id="PR00195">
    <property type="entry name" value="DYNAMIN"/>
</dbReference>
<keyword evidence="8" id="KW-1185">Reference proteome</keyword>
<comment type="similarity">
    <text evidence="3">Belongs to the TRAFAC class dynamin-like GTPase superfamily. Dynamin/Fzo/YdjA family.</text>
</comment>
<dbReference type="GO" id="GO:0016020">
    <property type="term" value="C:membrane"/>
    <property type="evidence" value="ECO:0007669"/>
    <property type="project" value="TreeGrafter"/>
</dbReference>
<dbReference type="InterPro" id="IPR030381">
    <property type="entry name" value="G_DYNAMIN_dom"/>
</dbReference>
<evidence type="ECO:0000256" key="1">
    <source>
        <dbReference type="ARBA" id="ARBA00022741"/>
    </source>
</evidence>
<name>A0A2P6NEM0_9EUKA</name>
<dbReference type="GO" id="GO:0005737">
    <property type="term" value="C:cytoplasm"/>
    <property type="evidence" value="ECO:0007669"/>
    <property type="project" value="TreeGrafter"/>
</dbReference>
<protein>
    <submittedName>
        <fullName evidence="7">Dynamin-2</fullName>
    </submittedName>
</protein>
<dbReference type="InterPro" id="IPR045063">
    <property type="entry name" value="Dynamin_N"/>
</dbReference>
<dbReference type="Proteomes" id="UP000241769">
    <property type="component" value="Unassembled WGS sequence"/>
</dbReference>
<dbReference type="InterPro" id="IPR020850">
    <property type="entry name" value="GED_dom"/>
</dbReference>
<evidence type="ECO:0000256" key="4">
    <source>
        <dbReference type="SAM" id="MobiDB-lite"/>
    </source>
</evidence>
<dbReference type="STRING" id="1890364.A0A2P6NEM0"/>
<dbReference type="AlphaFoldDB" id="A0A2P6NEM0"/>
<dbReference type="GO" id="GO:0008017">
    <property type="term" value="F:microtubule binding"/>
    <property type="evidence" value="ECO:0007669"/>
    <property type="project" value="TreeGrafter"/>
</dbReference>
<sequence length="724" mass="80137">MDTLIPVINKLQDAFALVEGGSPIDLPQIVVIGSQSSGKSSVLENIVGKDFLPRGSGIVTRRPLVLQLFNVPSKNGADAADAPQDWGEFLHKPKERFYDFAEIRNEIERETDRLTGKNKGISHMPINLKVYSTRVLNLTLVDLPGITKVPIGDQPKDIEAQIRNMIFHYIEKQSTIILAVTAANTDLTNSDALQLAREVDPEGKRTIGVITKLDLMDKGTDALDMLMGRVVPLRLGYIGVVNRSQADINSRRSITSALEGEREFFSTHPAYRNVASRCGTSFLAGNLSKILMNHIRDCIPDMKQKINVMITKKNDELATLGDPRYDTSPGALLLSIINQFSAGFIEMIEGKANDDRAVEELYGGARIHYIFNEIFNKYIQSLGSMDGLTPFDIRTAISNATGPKAALFVPEQAFELLARRQIARLRDPAIQCVDLIYDELERIVNSVRPSDLQRFAVLKEEMIEAATSLLKTARDPTKDMINNICNMELAFINTSHPDFQVDKIIANVMARRTQQNAPQAAQGAPQQPVGQHSVAPYGAKSASLKQSSLPAQPPVANAAPSNPNDGGGFLGMFFGGANNGGSRTPNYNDGYRSGATQARAAPQAVKLQQVPNTLSVSSIPPQKEFEIELLESLLTAYFDIVRKNIQDGVPKASMYLMVNRCKSDMQNELVQKLYRESDFERLLSESSDLVTKRRECKETLDLLRKAQSILNEIRDYSIPNPKRY</sequence>